<evidence type="ECO:0000313" key="1">
    <source>
        <dbReference type="EMBL" id="KXA23202.1"/>
    </source>
</evidence>
<dbReference type="RefSeq" id="WP_060798236.1">
    <property type="nucleotide sequence ID" value="NZ_KQ956669.1"/>
</dbReference>
<keyword evidence="2" id="KW-1185">Reference proteome</keyword>
<name>A0A133P3U5_FUSNU</name>
<reference evidence="2" key="1">
    <citation type="submission" date="2016-01" db="EMBL/GenBank/DDBJ databases">
        <authorList>
            <person name="Mitreva M."/>
            <person name="Pepin K.H."/>
            <person name="Mihindukulasuriya K.A."/>
            <person name="Fulton R."/>
            <person name="Fronick C."/>
            <person name="O'Laughlin M."/>
            <person name="Miner T."/>
            <person name="Herter B."/>
            <person name="Rosa B.A."/>
            <person name="Cordes M."/>
            <person name="Tomlinson C."/>
            <person name="Wollam A."/>
            <person name="Palsikar V.B."/>
            <person name="Mardis E.R."/>
            <person name="Wilson R.K."/>
        </authorList>
    </citation>
    <scope>NUCLEOTIDE SEQUENCE [LARGE SCALE GENOMIC DNA]</scope>
    <source>
        <strain evidence="2">MJR7757B</strain>
    </source>
</reference>
<proteinExistence type="predicted"/>
<dbReference type="PROSITE" id="PS51257">
    <property type="entry name" value="PROKAR_LIPOPROTEIN"/>
    <property type="match status" value="1"/>
</dbReference>
<dbReference type="EMBL" id="LRPY01000076">
    <property type="protein sequence ID" value="KXA23202.1"/>
    <property type="molecule type" value="Genomic_DNA"/>
</dbReference>
<gene>
    <name evidence="1" type="ORF">HMPREF3221_00822</name>
</gene>
<sequence length="151" mass="17653">MKKIIMAMLLGVLIIGCGKEMNWYKAPYAKEAIMAKGEVDKDQISEDDVPFGGMLLARKFMSETEKEQDVFYSYCKRSMGNNAVLQIITANNFKFDKLNEILKEFDYVVVPFTEEEYNQMMNTDPDIKNNPLFKDETDFFMFFLVPKKYIK</sequence>
<dbReference type="PATRIC" id="fig|851.8.peg.827"/>
<comment type="caution">
    <text evidence="1">The sequence shown here is derived from an EMBL/GenBank/DDBJ whole genome shotgun (WGS) entry which is preliminary data.</text>
</comment>
<protein>
    <submittedName>
        <fullName evidence="1">Uncharacterized protein</fullName>
    </submittedName>
</protein>
<evidence type="ECO:0000313" key="2">
    <source>
        <dbReference type="Proteomes" id="UP000070401"/>
    </source>
</evidence>
<organism evidence="1 2">
    <name type="scientific">Fusobacterium nucleatum</name>
    <dbReference type="NCBI Taxonomy" id="851"/>
    <lineage>
        <taxon>Bacteria</taxon>
        <taxon>Fusobacteriati</taxon>
        <taxon>Fusobacteriota</taxon>
        <taxon>Fusobacteriia</taxon>
        <taxon>Fusobacteriales</taxon>
        <taxon>Fusobacteriaceae</taxon>
        <taxon>Fusobacterium</taxon>
    </lineage>
</organism>
<accession>A0A133P3U5</accession>
<dbReference type="AlphaFoldDB" id="A0A133P3U5"/>
<dbReference type="Proteomes" id="UP000070401">
    <property type="component" value="Unassembled WGS sequence"/>
</dbReference>